<dbReference type="OMA" id="GITIRMQ"/>
<evidence type="ECO:0000313" key="2">
    <source>
        <dbReference type="Proteomes" id="UP000683925"/>
    </source>
</evidence>
<accession>A0A8S1RY80</accession>
<dbReference type="EMBL" id="CAJJDP010000001">
    <property type="protein sequence ID" value="CAD8132005.1"/>
    <property type="molecule type" value="Genomic_DNA"/>
</dbReference>
<reference evidence="1" key="1">
    <citation type="submission" date="2021-01" db="EMBL/GenBank/DDBJ databases">
        <authorList>
            <consortium name="Genoscope - CEA"/>
            <person name="William W."/>
        </authorList>
    </citation>
    <scope>NUCLEOTIDE SEQUENCE</scope>
</reference>
<sequence>MPITRISLRQRLLFIQKIIKFIIMLNKYFSFYKVCREKTKLYNYIRSVFVEKIEQIEDTLIYSNDLPYAVLSLENSRFINPNIGQKLANTAKLVFHNNDLSKLKSAQFAVEILNSLYQYADKSDTELYKEIYKFYQNHPYLFDKNLISRLQYYYHQLAENAHFEDLVEIDRSVGAITNTRMFTPVVLDLYNIKRQSYWNLIVRYDPDKLTSTATLTHKSGITIRMQGVYPNNYEDITDTKQLIAEKKFDAVILNSAPVSIAQIDENKKFDIINKITSNIEANRIFKDKVEQVLVTDFEPIIEELKKNFRIDNSKQILTGIQQGFEVPYTLESLIFQFSAQRKESNQPHLILGGLGIEDKLRLFLNQINPQKITNELQTLRFKWLNQVFSHAARAQKLGCFVCGIQPEAINPPSKILNENPIILNIQSKFLADVTLKYIGNSTKKDILLVLNQSIFYDTLKHIVEAEIIKNDFNIDEYRSNLIKQKLGVSPLNQNYLNLFKQFYEDSLQTNQIYKLCSQEILDLNKISKLKYIPGQQIRCGIRDILF</sequence>
<dbReference type="AlphaFoldDB" id="A0A8S1RY80"/>
<protein>
    <submittedName>
        <fullName evidence="1">Uncharacterized protein</fullName>
    </submittedName>
</protein>
<keyword evidence="2" id="KW-1185">Reference proteome</keyword>
<name>A0A8S1RY80_PAROT</name>
<comment type="caution">
    <text evidence="1">The sequence shown here is derived from an EMBL/GenBank/DDBJ whole genome shotgun (WGS) entry which is preliminary data.</text>
</comment>
<dbReference type="OrthoDB" id="287817at2759"/>
<proteinExistence type="predicted"/>
<evidence type="ECO:0000313" key="1">
    <source>
        <dbReference type="EMBL" id="CAD8132005.1"/>
    </source>
</evidence>
<dbReference type="Proteomes" id="UP000683925">
    <property type="component" value="Unassembled WGS sequence"/>
</dbReference>
<gene>
    <name evidence="1" type="ORF">POCTA_138.1.T0030214</name>
</gene>
<organism evidence="1 2">
    <name type="scientific">Paramecium octaurelia</name>
    <dbReference type="NCBI Taxonomy" id="43137"/>
    <lineage>
        <taxon>Eukaryota</taxon>
        <taxon>Sar</taxon>
        <taxon>Alveolata</taxon>
        <taxon>Ciliophora</taxon>
        <taxon>Intramacronucleata</taxon>
        <taxon>Oligohymenophorea</taxon>
        <taxon>Peniculida</taxon>
        <taxon>Parameciidae</taxon>
        <taxon>Paramecium</taxon>
    </lineage>
</organism>